<feature type="domain" description="C2H2-type" evidence="7">
    <location>
        <begin position="268"/>
        <end position="296"/>
    </location>
</feature>
<proteinExistence type="predicted"/>
<dbReference type="InterPro" id="IPR013087">
    <property type="entry name" value="Znf_C2H2_type"/>
</dbReference>
<evidence type="ECO:0000259" key="7">
    <source>
        <dbReference type="PROSITE" id="PS50157"/>
    </source>
</evidence>
<evidence type="ECO:0000256" key="6">
    <source>
        <dbReference type="SAM" id="MobiDB-lite"/>
    </source>
</evidence>
<evidence type="ECO:0000256" key="2">
    <source>
        <dbReference type="ARBA" id="ARBA00022737"/>
    </source>
</evidence>
<keyword evidence="4" id="KW-0862">Zinc</keyword>
<reference evidence="8 9" key="1">
    <citation type="journal article" date="2015" name="Nat. Commun.">
        <title>Outbred genome sequencing and CRISPR/Cas9 gene editing in butterflies.</title>
        <authorList>
            <person name="Li X."/>
            <person name="Fan D."/>
            <person name="Zhang W."/>
            <person name="Liu G."/>
            <person name="Zhang L."/>
            <person name="Zhao L."/>
            <person name="Fang X."/>
            <person name="Chen L."/>
            <person name="Dong Y."/>
            <person name="Chen Y."/>
            <person name="Ding Y."/>
            <person name="Zhao R."/>
            <person name="Feng M."/>
            <person name="Zhu Y."/>
            <person name="Feng Y."/>
            <person name="Jiang X."/>
            <person name="Zhu D."/>
            <person name="Xiang H."/>
            <person name="Feng X."/>
            <person name="Li S."/>
            <person name="Wang J."/>
            <person name="Zhang G."/>
            <person name="Kronforst M.R."/>
            <person name="Wang W."/>
        </authorList>
    </citation>
    <scope>NUCLEOTIDE SEQUENCE [LARGE SCALE GENOMIC DNA]</scope>
    <source>
        <strain evidence="8">Ya'a_city_454_Pm</strain>
        <tissue evidence="8">Whole body</tissue>
    </source>
</reference>
<evidence type="ECO:0000256" key="3">
    <source>
        <dbReference type="ARBA" id="ARBA00022771"/>
    </source>
</evidence>
<dbReference type="Proteomes" id="UP000053240">
    <property type="component" value="Unassembled WGS sequence"/>
</dbReference>
<dbReference type="FunCoup" id="A0A194R8P3">
    <property type="interactions" value="882"/>
</dbReference>
<feature type="region of interest" description="Disordered" evidence="6">
    <location>
        <begin position="349"/>
        <end position="376"/>
    </location>
</feature>
<dbReference type="PROSITE" id="PS50157">
    <property type="entry name" value="ZINC_FINGER_C2H2_2"/>
    <property type="match status" value="6"/>
</dbReference>
<feature type="domain" description="C2H2-type" evidence="7">
    <location>
        <begin position="325"/>
        <end position="353"/>
    </location>
</feature>
<dbReference type="PANTHER" id="PTHR24379:SF121">
    <property type="entry name" value="C2H2-TYPE DOMAIN-CONTAINING PROTEIN"/>
    <property type="match status" value="1"/>
</dbReference>
<dbReference type="Gene3D" id="3.30.160.60">
    <property type="entry name" value="Classic Zinc Finger"/>
    <property type="match status" value="4"/>
</dbReference>
<keyword evidence="1" id="KW-0479">Metal-binding</keyword>
<evidence type="ECO:0000313" key="8">
    <source>
        <dbReference type="EMBL" id="KPJ14208.1"/>
    </source>
</evidence>
<feature type="domain" description="C2H2-type" evidence="7">
    <location>
        <begin position="297"/>
        <end position="324"/>
    </location>
</feature>
<dbReference type="InterPro" id="IPR036236">
    <property type="entry name" value="Znf_C2H2_sf"/>
</dbReference>
<keyword evidence="2" id="KW-0677">Repeat</keyword>
<dbReference type="SUPFAM" id="SSF57716">
    <property type="entry name" value="Glucocorticoid receptor-like (DNA-binding domain)"/>
    <property type="match status" value="1"/>
</dbReference>
<evidence type="ECO:0000256" key="4">
    <source>
        <dbReference type="ARBA" id="ARBA00022833"/>
    </source>
</evidence>
<feature type="domain" description="C2H2-type" evidence="7">
    <location>
        <begin position="240"/>
        <end position="267"/>
    </location>
</feature>
<feature type="region of interest" description="Disordered" evidence="6">
    <location>
        <begin position="12"/>
        <end position="31"/>
    </location>
</feature>
<evidence type="ECO:0000256" key="1">
    <source>
        <dbReference type="ARBA" id="ARBA00022723"/>
    </source>
</evidence>
<organism evidence="8 9">
    <name type="scientific">Papilio machaon</name>
    <name type="common">Old World swallowtail butterfly</name>
    <dbReference type="NCBI Taxonomy" id="76193"/>
    <lineage>
        <taxon>Eukaryota</taxon>
        <taxon>Metazoa</taxon>
        <taxon>Ecdysozoa</taxon>
        <taxon>Arthropoda</taxon>
        <taxon>Hexapoda</taxon>
        <taxon>Insecta</taxon>
        <taxon>Pterygota</taxon>
        <taxon>Neoptera</taxon>
        <taxon>Endopterygota</taxon>
        <taxon>Lepidoptera</taxon>
        <taxon>Glossata</taxon>
        <taxon>Ditrysia</taxon>
        <taxon>Papilionoidea</taxon>
        <taxon>Papilionidae</taxon>
        <taxon>Papilioninae</taxon>
        <taxon>Papilio</taxon>
    </lineage>
</organism>
<sequence length="376" mass="43612">MAHATVPKYRELKQPNREWPSSGESRQTGGPAFLPKFPAKLAGLSGYWVWQVGNPIYNVSSLEKEDGLPTQICDICLDNLSIAYNFKTLCLLSEKTLKSINNDTKEGILEDISGNTDEFKQDFQAEDNIQIKQEPGVNRRSTRVNLKLKIEGIEENEVTTKVRNKRGPYKKTGQTRLTKFKFRKLFCEPCGLKFANKEQSDKHKKETHKGESFICEICGKVFVHRASHFSHVRSHLPPQHACDSCDYRTWHKHDLVKHLRIHTGVKLYQCEHCTASYHTSSNLSCHIRRCHARERRHACHLCDRTFYDRTKLNRHIDSHNDIKRFECEVCHACFTRRCYWKKHLQRQHGVTVPPQRPGRQKTNRQVGELPPTGLVT</sequence>
<feature type="domain" description="C2H2-type" evidence="7">
    <location>
        <begin position="213"/>
        <end position="240"/>
    </location>
</feature>
<dbReference type="PROSITE" id="PS00028">
    <property type="entry name" value="ZINC_FINGER_C2H2_1"/>
    <property type="match status" value="5"/>
</dbReference>
<evidence type="ECO:0000313" key="9">
    <source>
        <dbReference type="Proteomes" id="UP000053240"/>
    </source>
</evidence>
<dbReference type="InParanoid" id="A0A194R8P3"/>
<dbReference type="GO" id="GO:0008270">
    <property type="term" value="F:zinc ion binding"/>
    <property type="evidence" value="ECO:0007669"/>
    <property type="project" value="UniProtKB-KW"/>
</dbReference>
<dbReference type="STRING" id="76193.A0A194R8P3"/>
<protein>
    <submittedName>
        <fullName evidence="8">Zinc finger protein 39</fullName>
    </submittedName>
</protein>
<dbReference type="SUPFAM" id="SSF57667">
    <property type="entry name" value="beta-beta-alpha zinc fingers"/>
    <property type="match status" value="3"/>
</dbReference>
<keyword evidence="9" id="KW-1185">Reference proteome</keyword>
<dbReference type="EMBL" id="KQ460500">
    <property type="protein sequence ID" value="KPJ14208.1"/>
    <property type="molecule type" value="Genomic_DNA"/>
</dbReference>
<name>A0A194R8P3_PAPMA</name>
<gene>
    <name evidence="8" type="ORF">RR48_06958</name>
</gene>
<evidence type="ECO:0000256" key="5">
    <source>
        <dbReference type="PROSITE-ProRule" id="PRU00042"/>
    </source>
</evidence>
<accession>A0A194R8P3</accession>
<dbReference type="AlphaFoldDB" id="A0A194R8P3"/>
<dbReference type="SMART" id="SM00355">
    <property type="entry name" value="ZnF_C2H2"/>
    <property type="match status" value="6"/>
</dbReference>
<keyword evidence="3 5" id="KW-0863">Zinc-finger</keyword>
<feature type="domain" description="C2H2-type" evidence="7">
    <location>
        <begin position="185"/>
        <end position="213"/>
    </location>
</feature>
<dbReference type="PANTHER" id="PTHR24379">
    <property type="entry name" value="KRAB AND ZINC FINGER DOMAIN-CONTAINING"/>
    <property type="match status" value="1"/>
</dbReference>